<dbReference type="Proteomes" id="UP000747791">
    <property type="component" value="Unassembled WGS sequence"/>
</dbReference>
<keyword evidence="5" id="KW-1003">Cell membrane</keyword>
<dbReference type="InterPro" id="IPR052902">
    <property type="entry name" value="ABC-2_transporter"/>
</dbReference>
<evidence type="ECO:0000256" key="3">
    <source>
        <dbReference type="ARBA" id="ARBA00022989"/>
    </source>
</evidence>
<dbReference type="EMBL" id="RGOB01000005">
    <property type="protein sequence ID" value="NCU52780.1"/>
    <property type="molecule type" value="Genomic_DNA"/>
</dbReference>
<dbReference type="PANTHER" id="PTHR43027:SF1">
    <property type="entry name" value="DOXORUBICIN RESISTANCE ABC TRANSPORTER PERMEASE PROTEIN DRRC-RELATED"/>
    <property type="match status" value="1"/>
</dbReference>
<dbReference type="Proteomes" id="UP000699985">
    <property type="component" value="Unassembled WGS sequence"/>
</dbReference>
<reference evidence="10 11" key="1">
    <citation type="submission" date="2018-10" db="EMBL/GenBank/DDBJ databases">
        <title>Iterative Subtractive Binning of Freshwater Chronoseries Metagenomes Recovers Nearly Complete Genomes from over Four Hundred Novel Species.</title>
        <authorList>
            <person name="Rodriguez-R L.M."/>
            <person name="Tsementzi D."/>
            <person name="Luo C."/>
            <person name="Konstantinidis K.T."/>
        </authorList>
    </citation>
    <scope>NUCLEOTIDE SEQUENCE [LARGE SCALE GENOMIC DNA]</scope>
    <source>
        <strain evidence="10">WB7_2B_003</strain>
        <strain evidence="7">WB7_6_001</strain>
        <strain evidence="8">WB8_1A_003</strain>
        <strain evidence="9">WB8_2A_004</strain>
    </source>
</reference>
<feature type="transmembrane region" description="Helical" evidence="5">
    <location>
        <begin position="227"/>
        <end position="250"/>
    </location>
</feature>
<keyword evidence="2 5" id="KW-0812">Transmembrane</keyword>
<feature type="transmembrane region" description="Helical" evidence="5">
    <location>
        <begin position="173"/>
        <end position="191"/>
    </location>
</feature>
<dbReference type="InterPro" id="IPR013525">
    <property type="entry name" value="ABC2_TM"/>
</dbReference>
<comment type="similarity">
    <text evidence="5">Belongs to the ABC-2 integral membrane protein family.</text>
</comment>
<dbReference type="GO" id="GO:0140359">
    <property type="term" value="F:ABC-type transporter activity"/>
    <property type="evidence" value="ECO:0007669"/>
    <property type="project" value="InterPro"/>
</dbReference>
<evidence type="ECO:0000313" key="10">
    <source>
        <dbReference type="EMBL" id="NCU62542.1"/>
    </source>
</evidence>
<protein>
    <recommendedName>
        <fullName evidence="5">Transport permease protein</fullName>
    </recommendedName>
</protein>
<comment type="caution">
    <text evidence="10">The sequence shown here is derived from an EMBL/GenBank/DDBJ whole genome shotgun (WGS) entry which is preliminary data.</text>
</comment>
<evidence type="ECO:0000313" key="7">
    <source>
        <dbReference type="EMBL" id="NBN87638.1"/>
    </source>
</evidence>
<keyword evidence="5" id="KW-0813">Transport</keyword>
<dbReference type="PROSITE" id="PS51012">
    <property type="entry name" value="ABC_TM2"/>
    <property type="match status" value="1"/>
</dbReference>
<dbReference type="Proteomes" id="UP000572953">
    <property type="component" value="Unassembled WGS sequence"/>
</dbReference>
<dbReference type="EMBL" id="RGMI01000005">
    <property type="protein sequence ID" value="NCU50225.1"/>
    <property type="molecule type" value="Genomic_DNA"/>
</dbReference>
<evidence type="ECO:0000259" key="6">
    <source>
        <dbReference type="PROSITE" id="PS51012"/>
    </source>
</evidence>
<dbReference type="EMBL" id="RGGN01000004">
    <property type="protein sequence ID" value="NCU62542.1"/>
    <property type="molecule type" value="Genomic_DNA"/>
</dbReference>
<evidence type="ECO:0000256" key="5">
    <source>
        <dbReference type="RuleBase" id="RU361157"/>
    </source>
</evidence>
<feature type="transmembrane region" description="Helical" evidence="5">
    <location>
        <begin position="54"/>
        <end position="71"/>
    </location>
</feature>
<dbReference type="Pfam" id="PF01061">
    <property type="entry name" value="ABC2_membrane"/>
    <property type="match status" value="1"/>
</dbReference>
<evidence type="ECO:0000313" key="8">
    <source>
        <dbReference type="EMBL" id="NCU50225.1"/>
    </source>
</evidence>
<evidence type="ECO:0000313" key="11">
    <source>
        <dbReference type="Proteomes" id="UP000572953"/>
    </source>
</evidence>
<feature type="transmembrane region" description="Helical" evidence="5">
    <location>
        <begin position="104"/>
        <end position="127"/>
    </location>
</feature>
<organism evidence="10 11">
    <name type="scientific">Candidatus Fonsibacter lacus</name>
    <dbReference type="NCBI Taxonomy" id="2576439"/>
    <lineage>
        <taxon>Bacteria</taxon>
        <taxon>Pseudomonadati</taxon>
        <taxon>Pseudomonadota</taxon>
        <taxon>Alphaproteobacteria</taxon>
        <taxon>Candidatus Pelagibacterales</taxon>
        <taxon>Candidatus Pelagibacterales incertae sedis</taxon>
        <taxon>Candidatus Fonsibacter</taxon>
    </lineage>
</organism>
<feature type="transmembrane region" description="Helical" evidence="5">
    <location>
        <begin position="139"/>
        <end position="161"/>
    </location>
</feature>
<evidence type="ECO:0000256" key="1">
    <source>
        <dbReference type="ARBA" id="ARBA00004141"/>
    </source>
</evidence>
<dbReference type="AlphaFoldDB" id="A0A845S7P1"/>
<name>A0A845S7P1_9PROT</name>
<evidence type="ECO:0000256" key="2">
    <source>
        <dbReference type="ARBA" id="ARBA00022692"/>
    </source>
</evidence>
<dbReference type="Proteomes" id="UP000713222">
    <property type="component" value="Unassembled WGS sequence"/>
</dbReference>
<feature type="transmembrane region" description="Helical" evidence="5">
    <location>
        <begin position="21"/>
        <end position="42"/>
    </location>
</feature>
<dbReference type="EMBL" id="RGET01000006">
    <property type="protein sequence ID" value="NBN87638.1"/>
    <property type="molecule type" value="Genomic_DNA"/>
</dbReference>
<evidence type="ECO:0000256" key="4">
    <source>
        <dbReference type="ARBA" id="ARBA00023136"/>
    </source>
</evidence>
<keyword evidence="3 5" id="KW-1133">Transmembrane helix</keyword>
<keyword evidence="4 5" id="KW-0472">Membrane</keyword>
<dbReference type="GO" id="GO:0005886">
    <property type="term" value="C:plasma membrane"/>
    <property type="evidence" value="ECO:0007669"/>
    <property type="project" value="UniProtKB-SubCell"/>
</dbReference>
<comment type="subcellular location">
    <subcellularLocation>
        <location evidence="5">Cell inner membrane</location>
        <topology evidence="5">Multi-pass membrane protein</topology>
    </subcellularLocation>
    <subcellularLocation>
        <location evidence="1">Membrane</location>
        <topology evidence="1">Multi-pass membrane protein</topology>
    </subcellularLocation>
</comment>
<accession>A0A845S7P1</accession>
<sequence length="264" mass="30043">MKSIIRIFALVVRYFYLIKTSFPRILELMYWPTFQMILWGLISKHLTNSNDTTLQIGGVLIAGVLLWDVLFRSQLGFSLSFLEEIWSRNLGQLFVSPLRPLEMVLSLMTISFIRTIIAIIPAALLAIPLYSFSLFQMGISLMLFFSSLLMTGWILGIFIIAAIIRFGVSAESLAWGAIFTLAPLSAVYYPVEILPEWIRWLSLSFPQTYVFEGMREVLFNNNFNTNYFLKSIILNGVYAFIAIVVFLVSFEGARKRGGLINTGE</sequence>
<feature type="domain" description="ABC transmembrane type-2" evidence="6">
    <location>
        <begin position="23"/>
        <end position="253"/>
    </location>
</feature>
<proteinExistence type="inferred from homology"/>
<dbReference type="PANTHER" id="PTHR43027">
    <property type="entry name" value="DOXORUBICIN RESISTANCE ABC TRANSPORTER PERMEASE PROTEIN DRRC-RELATED"/>
    <property type="match status" value="1"/>
</dbReference>
<dbReference type="InterPro" id="IPR047817">
    <property type="entry name" value="ABC2_TM_bact-type"/>
</dbReference>
<gene>
    <name evidence="7" type="ORF">EBV32_00885</name>
    <name evidence="10" type="ORF">EBV78_00365</name>
    <name evidence="8" type="ORF">EBX29_00355</name>
    <name evidence="9" type="ORF">EBX74_00480</name>
</gene>
<evidence type="ECO:0000313" key="9">
    <source>
        <dbReference type="EMBL" id="NCU52780.1"/>
    </source>
</evidence>